<feature type="repeat" description="PPR" evidence="2">
    <location>
        <begin position="154"/>
        <end position="188"/>
    </location>
</feature>
<dbReference type="Pfam" id="PF01535">
    <property type="entry name" value="PPR"/>
    <property type="match status" value="6"/>
</dbReference>
<dbReference type="FunFam" id="1.25.40.10:FF:000158">
    <property type="entry name" value="pentatricopeptide repeat-containing protein At2g33680"/>
    <property type="match status" value="1"/>
</dbReference>
<dbReference type="InterPro" id="IPR046848">
    <property type="entry name" value="E_motif"/>
</dbReference>
<dbReference type="Gene3D" id="1.25.40.10">
    <property type="entry name" value="Tetratricopeptide repeat domain"/>
    <property type="match status" value="4"/>
</dbReference>
<keyword evidence="4" id="KW-1185">Reference proteome</keyword>
<feature type="repeat" description="PPR" evidence="2">
    <location>
        <begin position="308"/>
        <end position="342"/>
    </location>
</feature>
<dbReference type="EMBL" id="WHWC01000244">
    <property type="protein sequence ID" value="KAG8362840.1"/>
    <property type="molecule type" value="Genomic_DNA"/>
</dbReference>
<sequence>MITKLCKEGNITEAREVFDVMLDQDVITWTALISGYINCGLIKEARELFDLRVDAMKNVVTWTVMISGYLKLTKRSCYEAESLFYEMPDKNVVAWNTMLDGYIRGDMIEKALVLFDGMEKRNVVSWNMVISGSVNCGRVEEARRLFGEMPTRDVWISWTIMISGLARNERVDEARLLFDRMPERNVNGELEIAKRLFNEMPSKNVVSWTAMISGCMRYGESEEALKMFLAMNKGRKVNPNEGTFVSVLGACSDLAGLGEGMQIHQVISKTIYQDSEFVISALINMYSKCGELVMARKMFDDGSRGKRDLVLWNSMIVAYAHHGCGREATMVFEEMQNTGFMPNDVTYVGLLSACSHAGLVHEGLNYFYALLRDKSVTVREDHYTCVVDLYGRAGRLEEAFVLIKESPLKDSKHALGALLLGCNIHGNGDIGKLVAEKLMDVEIEKAGSYVLLSNMYISSGKWKEAEMVKVKMMDGGLKKQPGCSWIEVGNKFHVFVVGDKSHRESDAIHCLLFDLHKKMKKIGYALLDNFMMEEDFLLI</sequence>
<name>A0AAV6W3C5_9LAMI</name>
<accession>A0AAV6W3C5</accession>
<proteinExistence type="predicted"/>
<gene>
    <name evidence="3" type="ORF">BUALT_BualtUnG0031800</name>
</gene>
<dbReference type="GO" id="GO:0009451">
    <property type="term" value="P:RNA modification"/>
    <property type="evidence" value="ECO:0007669"/>
    <property type="project" value="InterPro"/>
</dbReference>
<evidence type="ECO:0000256" key="1">
    <source>
        <dbReference type="ARBA" id="ARBA00022737"/>
    </source>
</evidence>
<dbReference type="PROSITE" id="PS51375">
    <property type="entry name" value="PPR"/>
    <property type="match status" value="5"/>
</dbReference>
<dbReference type="InterPro" id="IPR002885">
    <property type="entry name" value="PPR_rpt"/>
</dbReference>
<feature type="repeat" description="PPR" evidence="2">
    <location>
        <begin position="204"/>
        <end position="239"/>
    </location>
</feature>
<evidence type="ECO:0000256" key="2">
    <source>
        <dbReference type="PROSITE-ProRule" id="PRU00708"/>
    </source>
</evidence>
<feature type="repeat" description="PPR" evidence="2">
    <location>
        <begin position="91"/>
        <end position="125"/>
    </location>
</feature>
<dbReference type="InterPro" id="IPR046960">
    <property type="entry name" value="PPR_At4g14850-like_plant"/>
</dbReference>
<dbReference type="GO" id="GO:0099402">
    <property type="term" value="P:plant organ development"/>
    <property type="evidence" value="ECO:0007669"/>
    <property type="project" value="UniProtKB-ARBA"/>
</dbReference>
<dbReference type="AlphaFoldDB" id="A0AAV6W3C5"/>
<comment type="caution">
    <text evidence="3">The sequence shown here is derived from an EMBL/GenBank/DDBJ whole genome shotgun (WGS) entry which is preliminary data.</text>
</comment>
<evidence type="ECO:0000313" key="3">
    <source>
        <dbReference type="EMBL" id="KAG8362840.1"/>
    </source>
</evidence>
<dbReference type="InterPro" id="IPR011990">
    <property type="entry name" value="TPR-like_helical_dom_sf"/>
</dbReference>
<dbReference type="PANTHER" id="PTHR47926:SF373">
    <property type="entry name" value="TETRATRICOPEPTIDE-LIKE HELICAL DOMAIN SUPERFAMILY, DYW DOMAIN-CONTAINING PROTEIN"/>
    <property type="match status" value="1"/>
</dbReference>
<dbReference type="Pfam" id="PF20431">
    <property type="entry name" value="E_motif"/>
    <property type="match status" value="1"/>
</dbReference>
<reference evidence="3" key="1">
    <citation type="submission" date="2019-10" db="EMBL/GenBank/DDBJ databases">
        <authorList>
            <person name="Zhang R."/>
            <person name="Pan Y."/>
            <person name="Wang J."/>
            <person name="Ma R."/>
            <person name="Yu S."/>
        </authorList>
    </citation>
    <scope>NUCLEOTIDE SEQUENCE</scope>
    <source>
        <strain evidence="3">LA-IB0</strain>
        <tissue evidence="3">Leaf</tissue>
    </source>
</reference>
<dbReference type="Pfam" id="PF13041">
    <property type="entry name" value="PPR_2"/>
    <property type="match status" value="3"/>
</dbReference>
<dbReference type="Proteomes" id="UP000826271">
    <property type="component" value="Unassembled WGS sequence"/>
</dbReference>
<organism evidence="3 4">
    <name type="scientific">Buddleja alternifolia</name>
    <dbReference type="NCBI Taxonomy" id="168488"/>
    <lineage>
        <taxon>Eukaryota</taxon>
        <taxon>Viridiplantae</taxon>
        <taxon>Streptophyta</taxon>
        <taxon>Embryophyta</taxon>
        <taxon>Tracheophyta</taxon>
        <taxon>Spermatophyta</taxon>
        <taxon>Magnoliopsida</taxon>
        <taxon>eudicotyledons</taxon>
        <taxon>Gunneridae</taxon>
        <taxon>Pentapetalae</taxon>
        <taxon>asterids</taxon>
        <taxon>lamiids</taxon>
        <taxon>Lamiales</taxon>
        <taxon>Scrophulariaceae</taxon>
        <taxon>Buddlejeae</taxon>
        <taxon>Buddleja</taxon>
    </lineage>
</organism>
<dbReference type="GO" id="GO:0003723">
    <property type="term" value="F:RNA binding"/>
    <property type="evidence" value="ECO:0007669"/>
    <property type="project" value="InterPro"/>
</dbReference>
<keyword evidence="1" id="KW-0677">Repeat</keyword>
<evidence type="ECO:0000313" key="4">
    <source>
        <dbReference type="Proteomes" id="UP000826271"/>
    </source>
</evidence>
<dbReference type="PANTHER" id="PTHR47926">
    <property type="entry name" value="PENTATRICOPEPTIDE REPEAT-CONTAINING PROTEIN"/>
    <property type="match status" value="1"/>
</dbReference>
<protein>
    <recommendedName>
        <fullName evidence="5">Chlororespiratory reduction 4</fullName>
    </recommendedName>
</protein>
<evidence type="ECO:0008006" key="5">
    <source>
        <dbReference type="Google" id="ProtNLM"/>
    </source>
</evidence>
<dbReference type="NCBIfam" id="TIGR00756">
    <property type="entry name" value="PPR"/>
    <property type="match status" value="7"/>
</dbReference>
<feature type="repeat" description="PPR" evidence="2">
    <location>
        <begin position="25"/>
        <end position="55"/>
    </location>
</feature>